<evidence type="ECO:0000259" key="13">
    <source>
        <dbReference type="Pfam" id="PF00763"/>
    </source>
</evidence>
<evidence type="ECO:0000259" key="14">
    <source>
        <dbReference type="Pfam" id="PF02882"/>
    </source>
</evidence>
<dbReference type="PANTHER" id="PTHR48099:SF5">
    <property type="entry name" value="C-1-TETRAHYDROFOLATE SYNTHASE, CYTOPLASMIC"/>
    <property type="match status" value="1"/>
</dbReference>
<comment type="pathway">
    <text evidence="1 12">One-carbon metabolism; tetrahydrofolate interconversion.</text>
</comment>
<evidence type="ECO:0000313" key="16">
    <source>
        <dbReference type="Proteomes" id="UP000070160"/>
    </source>
</evidence>
<evidence type="ECO:0000256" key="6">
    <source>
        <dbReference type="ARBA" id="ARBA00022801"/>
    </source>
</evidence>
<dbReference type="GO" id="GO:0005829">
    <property type="term" value="C:cytosol"/>
    <property type="evidence" value="ECO:0007669"/>
    <property type="project" value="TreeGrafter"/>
</dbReference>
<keyword evidence="4 12" id="KW-0028">Amino-acid biosynthesis</keyword>
<keyword evidence="7 12" id="KW-0521">NADP</keyword>
<comment type="catalytic activity">
    <reaction evidence="12">
        <text>(6R)-5,10-methylene-5,6,7,8-tetrahydrofolate + NADP(+) = (6R)-5,10-methenyltetrahydrofolate + NADPH</text>
        <dbReference type="Rhea" id="RHEA:22812"/>
        <dbReference type="ChEBI" id="CHEBI:15636"/>
        <dbReference type="ChEBI" id="CHEBI:57455"/>
        <dbReference type="ChEBI" id="CHEBI:57783"/>
        <dbReference type="ChEBI" id="CHEBI:58349"/>
        <dbReference type="EC" id="1.5.1.5"/>
    </reaction>
</comment>
<dbReference type="Proteomes" id="UP000070160">
    <property type="component" value="Unassembled WGS sequence"/>
</dbReference>
<dbReference type="SUPFAM" id="SSF51735">
    <property type="entry name" value="NAD(P)-binding Rossmann-fold domains"/>
    <property type="match status" value="1"/>
</dbReference>
<keyword evidence="5 12" id="KW-0658">Purine biosynthesis</keyword>
<evidence type="ECO:0000256" key="12">
    <source>
        <dbReference type="HAMAP-Rule" id="MF_01576"/>
    </source>
</evidence>
<comment type="function">
    <text evidence="12">Catalyzes the oxidation of 5,10-methylenetetrahydrofolate to 5,10-methenyltetrahydrofolate and then the hydrolysis of 5,10-methenyltetrahydrofolate to 10-formyltetrahydrofolate.</text>
</comment>
<comment type="subunit">
    <text evidence="2 12">Homodimer.</text>
</comment>
<keyword evidence="16" id="KW-1185">Reference proteome</keyword>
<dbReference type="AlphaFoldDB" id="A0A134CDC5"/>
<dbReference type="STRING" id="1588748.HMPREF3182_01546"/>
<dbReference type="PRINTS" id="PR00085">
    <property type="entry name" value="THFDHDRGNASE"/>
</dbReference>
<dbReference type="UniPathway" id="UPA00193"/>
<evidence type="ECO:0000256" key="11">
    <source>
        <dbReference type="ARBA" id="ARBA00023268"/>
    </source>
</evidence>
<evidence type="ECO:0000256" key="3">
    <source>
        <dbReference type="ARBA" id="ARBA00022563"/>
    </source>
</evidence>
<proteinExistence type="inferred from homology"/>
<protein>
    <recommendedName>
        <fullName evidence="12">Bifunctional protein FolD</fullName>
    </recommendedName>
    <domain>
        <recommendedName>
            <fullName evidence="12">Methylenetetrahydrofolate dehydrogenase</fullName>
            <ecNumber evidence="12">1.5.1.5</ecNumber>
        </recommendedName>
    </domain>
    <domain>
        <recommendedName>
            <fullName evidence="12">Methenyltetrahydrofolate cyclohydrolase</fullName>
            <ecNumber evidence="12">3.5.4.9</ecNumber>
        </recommendedName>
    </domain>
</protein>
<evidence type="ECO:0000256" key="7">
    <source>
        <dbReference type="ARBA" id="ARBA00022857"/>
    </source>
</evidence>
<dbReference type="RefSeq" id="WP_062486610.1">
    <property type="nucleotide sequence ID" value="NZ_KQ960955.1"/>
</dbReference>
<evidence type="ECO:0000313" key="15">
    <source>
        <dbReference type="EMBL" id="KXB90231.1"/>
    </source>
</evidence>
<accession>A0A134CDC5</accession>
<dbReference type="GO" id="GO:0035999">
    <property type="term" value="P:tetrahydrofolate interconversion"/>
    <property type="evidence" value="ECO:0007669"/>
    <property type="project" value="UniProtKB-UniRule"/>
</dbReference>
<evidence type="ECO:0000256" key="1">
    <source>
        <dbReference type="ARBA" id="ARBA00004777"/>
    </source>
</evidence>
<dbReference type="PATRIC" id="fig|1588748.3.peg.1497"/>
<evidence type="ECO:0000256" key="2">
    <source>
        <dbReference type="ARBA" id="ARBA00011738"/>
    </source>
</evidence>
<dbReference type="InterPro" id="IPR036291">
    <property type="entry name" value="NAD(P)-bd_dom_sf"/>
</dbReference>
<dbReference type="InterPro" id="IPR020631">
    <property type="entry name" value="THF_DH/CycHdrlase_NAD-bd_dom"/>
</dbReference>
<dbReference type="Gene3D" id="3.40.50.720">
    <property type="entry name" value="NAD(P)-binding Rossmann-like Domain"/>
    <property type="match status" value="1"/>
</dbReference>
<dbReference type="CDD" id="cd01080">
    <property type="entry name" value="NAD_bind_m-THF_DH_Cyclohyd"/>
    <property type="match status" value="1"/>
</dbReference>
<dbReference type="EC" id="1.5.1.5" evidence="12"/>
<name>A0A134CDC5_9FIRM</name>
<dbReference type="Gene3D" id="3.40.50.10860">
    <property type="entry name" value="Leucine Dehydrogenase, chain A, domain 1"/>
    <property type="match status" value="1"/>
</dbReference>
<keyword evidence="3 12" id="KW-0554">One-carbon metabolism</keyword>
<dbReference type="FunFam" id="3.40.50.720:FF:000094">
    <property type="entry name" value="Bifunctional protein FolD"/>
    <property type="match status" value="1"/>
</dbReference>
<dbReference type="Pfam" id="PF00763">
    <property type="entry name" value="THF_DHG_CYH"/>
    <property type="match status" value="1"/>
</dbReference>
<feature type="domain" description="Tetrahydrofolate dehydrogenase/cyclohydrolase catalytic" evidence="13">
    <location>
        <begin position="4"/>
        <end position="118"/>
    </location>
</feature>
<dbReference type="EC" id="3.5.4.9" evidence="12"/>
<dbReference type="GO" id="GO:0006164">
    <property type="term" value="P:purine nucleotide biosynthetic process"/>
    <property type="evidence" value="ECO:0007669"/>
    <property type="project" value="UniProtKB-KW"/>
</dbReference>
<feature type="binding site" evidence="12">
    <location>
        <position position="229"/>
    </location>
    <ligand>
        <name>NADP(+)</name>
        <dbReference type="ChEBI" id="CHEBI:58349"/>
    </ligand>
</feature>
<evidence type="ECO:0000256" key="8">
    <source>
        <dbReference type="ARBA" id="ARBA00023002"/>
    </source>
</evidence>
<dbReference type="HAMAP" id="MF_01576">
    <property type="entry name" value="THF_DHG_CYH"/>
    <property type="match status" value="1"/>
</dbReference>
<gene>
    <name evidence="12" type="primary">folD</name>
    <name evidence="15" type="ORF">HMPREF3182_01546</name>
</gene>
<dbReference type="InterPro" id="IPR000672">
    <property type="entry name" value="THF_DH/CycHdrlase"/>
</dbReference>
<comment type="similarity">
    <text evidence="12">Belongs to the tetrahydrofolate dehydrogenase/cyclohydrolase family.</text>
</comment>
<dbReference type="GO" id="GO:0004488">
    <property type="term" value="F:methylenetetrahydrofolate dehydrogenase (NADP+) activity"/>
    <property type="evidence" value="ECO:0007669"/>
    <property type="project" value="UniProtKB-UniRule"/>
</dbReference>
<dbReference type="InterPro" id="IPR020630">
    <property type="entry name" value="THF_DH/CycHdrlase_cat_dom"/>
</dbReference>
<reference evidence="16" key="1">
    <citation type="submission" date="2016-01" db="EMBL/GenBank/DDBJ databases">
        <authorList>
            <person name="Mitreva M."/>
            <person name="Pepin K.H."/>
            <person name="Mihindukulasuriya K.A."/>
            <person name="Fulton R."/>
            <person name="Fronick C."/>
            <person name="O'Laughlin M."/>
            <person name="Miner T."/>
            <person name="Herter B."/>
            <person name="Rosa B.A."/>
            <person name="Cordes M."/>
            <person name="Tomlinson C."/>
            <person name="Wollam A."/>
            <person name="Palsikar V.B."/>
            <person name="Mardis E.R."/>
            <person name="Wilson R.K."/>
        </authorList>
    </citation>
    <scope>NUCLEOTIDE SEQUENCE [LARGE SCALE GENOMIC DNA]</scope>
    <source>
        <strain evidence="16">KA00182</strain>
    </source>
</reference>
<dbReference type="PANTHER" id="PTHR48099">
    <property type="entry name" value="C-1-TETRAHYDROFOLATE SYNTHASE, CYTOPLASMIC-RELATED"/>
    <property type="match status" value="1"/>
</dbReference>
<evidence type="ECO:0000256" key="5">
    <source>
        <dbReference type="ARBA" id="ARBA00022755"/>
    </source>
</evidence>
<dbReference type="InterPro" id="IPR046346">
    <property type="entry name" value="Aminoacid_DH-like_N_sf"/>
</dbReference>
<dbReference type="FunFam" id="3.40.50.10860:FF:000005">
    <property type="entry name" value="C-1-tetrahydrofolate synthase, cytoplasmic, putative"/>
    <property type="match status" value="1"/>
</dbReference>
<dbReference type="Pfam" id="PF02882">
    <property type="entry name" value="THF_DHG_CYH_C"/>
    <property type="match status" value="1"/>
</dbReference>
<evidence type="ECO:0000256" key="10">
    <source>
        <dbReference type="ARBA" id="ARBA00023167"/>
    </source>
</evidence>
<dbReference type="SUPFAM" id="SSF53223">
    <property type="entry name" value="Aminoacid dehydrogenase-like, N-terminal domain"/>
    <property type="match status" value="1"/>
</dbReference>
<dbReference type="GO" id="GO:0004477">
    <property type="term" value="F:methenyltetrahydrofolate cyclohydrolase activity"/>
    <property type="evidence" value="ECO:0007669"/>
    <property type="project" value="UniProtKB-UniRule"/>
</dbReference>
<organism evidence="15 16">
    <name type="scientific">Megasphaera hutchinsoni</name>
    <dbReference type="NCBI Taxonomy" id="1588748"/>
    <lineage>
        <taxon>Bacteria</taxon>
        <taxon>Bacillati</taxon>
        <taxon>Bacillota</taxon>
        <taxon>Negativicutes</taxon>
        <taxon>Veillonellales</taxon>
        <taxon>Veillonellaceae</taxon>
        <taxon>Megasphaera</taxon>
    </lineage>
</organism>
<comment type="caution">
    <text evidence="12">Lacks conserved residue(s) required for the propagation of feature annotation.</text>
</comment>
<dbReference type="GO" id="GO:0009086">
    <property type="term" value="P:methionine biosynthetic process"/>
    <property type="evidence" value="ECO:0007669"/>
    <property type="project" value="UniProtKB-KW"/>
</dbReference>
<evidence type="ECO:0000256" key="4">
    <source>
        <dbReference type="ARBA" id="ARBA00022605"/>
    </source>
</evidence>
<dbReference type="EMBL" id="LSDT01000050">
    <property type="protein sequence ID" value="KXB90231.1"/>
    <property type="molecule type" value="Genomic_DNA"/>
</dbReference>
<sequence>MQILNGKEVAAFHREKLQQQVALLRDKNIIPELALVLVGEDPAAVMYAASLQKAAQQIGITGRLYQFPDMVTETMLCTAIQGLNNNPIVYGIIVFMPLPEHISAHRITNTIKPEKDVDGLTETSMARLFMGKPLFVPCTPKAVMAMLAYYQIPLEGKEVAIIGRSNVVGKPLSQLCLQAHATVTICHSHTRNLEKIVRRADVVIAAVGKAEFITADMIKPGSVVLDVGINRKHNQVVGDVDFASVSQVAGAITPVPGGIGAVTTIMMLENILLFKGDLG</sequence>
<feature type="binding site" evidence="12">
    <location>
        <begin position="163"/>
        <end position="165"/>
    </location>
    <ligand>
        <name>NADP(+)</name>
        <dbReference type="ChEBI" id="CHEBI:58349"/>
    </ligand>
</feature>
<feature type="domain" description="Tetrahydrofolate dehydrogenase/cyclohydrolase NAD(P)-binding" evidence="14">
    <location>
        <begin position="137"/>
        <end position="272"/>
    </location>
</feature>
<keyword evidence="10 12" id="KW-0486">Methionine biosynthesis</keyword>
<keyword evidence="9 12" id="KW-0368">Histidine biosynthesis</keyword>
<keyword evidence="11 12" id="KW-0511">Multifunctional enzyme</keyword>
<comment type="caution">
    <text evidence="15">The sequence shown here is derived from an EMBL/GenBank/DDBJ whole genome shotgun (WGS) entry which is preliminary data.</text>
</comment>
<dbReference type="GO" id="GO:0000105">
    <property type="term" value="P:L-histidine biosynthetic process"/>
    <property type="evidence" value="ECO:0007669"/>
    <property type="project" value="UniProtKB-KW"/>
</dbReference>
<evidence type="ECO:0000256" key="9">
    <source>
        <dbReference type="ARBA" id="ARBA00023102"/>
    </source>
</evidence>
<keyword evidence="8 12" id="KW-0560">Oxidoreductase</keyword>
<comment type="catalytic activity">
    <reaction evidence="12">
        <text>(6R)-5,10-methenyltetrahydrofolate + H2O = (6R)-10-formyltetrahydrofolate + H(+)</text>
        <dbReference type="Rhea" id="RHEA:23700"/>
        <dbReference type="ChEBI" id="CHEBI:15377"/>
        <dbReference type="ChEBI" id="CHEBI:15378"/>
        <dbReference type="ChEBI" id="CHEBI:57455"/>
        <dbReference type="ChEBI" id="CHEBI:195366"/>
        <dbReference type="EC" id="3.5.4.9"/>
    </reaction>
</comment>
<keyword evidence="6 12" id="KW-0378">Hydrolase</keyword>